<dbReference type="Gene3D" id="3.40.190.290">
    <property type="match status" value="1"/>
</dbReference>
<dbReference type="PANTHER" id="PTHR30537:SF1">
    <property type="entry name" value="HTH-TYPE TRANSCRIPTIONAL REGULATOR PGRR"/>
    <property type="match status" value="1"/>
</dbReference>
<comment type="similarity">
    <text evidence="1">Belongs to the LysR transcriptional regulatory family.</text>
</comment>
<dbReference type="InterPro" id="IPR036388">
    <property type="entry name" value="WH-like_DNA-bd_sf"/>
</dbReference>
<proteinExistence type="inferred from homology"/>
<evidence type="ECO:0000313" key="7">
    <source>
        <dbReference type="Proteomes" id="UP000282741"/>
    </source>
</evidence>
<dbReference type="SUPFAM" id="SSF53850">
    <property type="entry name" value="Periplasmic binding protein-like II"/>
    <property type="match status" value="1"/>
</dbReference>
<dbReference type="InterPro" id="IPR000847">
    <property type="entry name" value="LysR_HTH_N"/>
</dbReference>
<dbReference type="RefSeq" id="WP_048939854.1">
    <property type="nucleotide sequence ID" value="NZ_CP012077.1"/>
</dbReference>
<dbReference type="Gene3D" id="1.10.10.10">
    <property type="entry name" value="Winged helix-like DNA-binding domain superfamily/Winged helix DNA-binding domain"/>
    <property type="match status" value="1"/>
</dbReference>
<dbReference type="GO" id="GO:0043565">
    <property type="term" value="F:sequence-specific DNA binding"/>
    <property type="evidence" value="ECO:0007669"/>
    <property type="project" value="TreeGrafter"/>
</dbReference>
<evidence type="ECO:0000256" key="4">
    <source>
        <dbReference type="ARBA" id="ARBA00023163"/>
    </source>
</evidence>
<evidence type="ECO:0000256" key="2">
    <source>
        <dbReference type="ARBA" id="ARBA00023015"/>
    </source>
</evidence>
<dbReference type="CDD" id="cd08422">
    <property type="entry name" value="PBP2_CrgA_like"/>
    <property type="match status" value="1"/>
</dbReference>
<dbReference type="GO" id="GO:0003700">
    <property type="term" value="F:DNA-binding transcription factor activity"/>
    <property type="evidence" value="ECO:0007669"/>
    <property type="project" value="InterPro"/>
</dbReference>
<keyword evidence="4" id="KW-0804">Transcription</keyword>
<dbReference type="PANTHER" id="PTHR30537">
    <property type="entry name" value="HTH-TYPE TRANSCRIPTIONAL REGULATOR"/>
    <property type="match status" value="1"/>
</dbReference>
<dbReference type="PRINTS" id="PR00039">
    <property type="entry name" value="HTHLYSR"/>
</dbReference>
<reference evidence="7" key="1">
    <citation type="submission" date="2017-10" db="EMBL/GenBank/DDBJ databases">
        <title>Whole genome sequencing of various Bordetella species.</title>
        <authorList>
            <person name="Weigand M.R."/>
            <person name="Loparev V."/>
            <person name="Peng Y."/>
            <person name="Bowden K.E."/>
            <person name="Tondella M.L."/>
            <person name="Williams M.M."/>
        </authorList>
    </citation>
    <scope>NUCLEOTIDE SEQUENCE [LARGE SCALE GENOMIC DNA]</scope>
    <source>
        <strain evidence="7">H720</strain>
    </source>
</reference>
<dbReference type="Pfam" id="PF03466">
    <property type="entry name" value="LysR_substrate"/>
    <property type="match status" value="1"/>
</dbReference>
<dbReference type="SUPFAM" id="SSF46785">
    <property type="entry name" value="Winged helix' DNA-binding domain"/>
    <property type="match status" value="1"/>
</dbReference>
<dbReference type="EMBL" id="CP024172">
    <property type="protein sequence ID" value="AZW16006.1"/>
    <property type="molecule type" value="Genomic_DNA"/>
</dbReference>
<keyword evidence="2" id="KW-0805">Transcription regulation</keyword>
<dbReference type="InterPro" id="IPR005119">
    <property type="entry name" value="LysR_subst-bd"/>
</dbReference>
<name>A0AAN1RTT3_9BORD</name>
<evidence type="ECO:0000256" key="1">
    <source>
        <dbReference type="ARBA" id="ARBA00009437"/>
    </source>
</evidence>
<dbReference type="GO" id="GO:0006351">
    <property type="term" value="P:DNA-templated transcription"/>
    <property type="evidence" value="ECO:0007669"/>
    <property type="project" value="TreeGrafter"/>
</dbReference>
<feature type="domain" description="HTH lysR-type" evidence="5">
    <location>
        <begin position="30"/>
        <end position="80"/>
    </location>
</feature>
<protein>
    <submittedName>
        <fullName evidence="6">LysR family transcriptional regulator</fullName>
    </submittedName>
</protein>
<accession>A0AAN1RTT3</accession>
<dbReference type="Pfam" id="PF00126">
    <property type="entry name" value="HTH_1"/>
    <property type="match status" value="1"/>
</dbReference>
<keyword evidence="3" id="KW-0238">DNA-binding</keyword>
<evidence type="ECO:0000313" key="6">
    <source>
        <dbReference type="EMBL" id="AZW16006.1"/>
    </source>
</evidence>
<dbReference type="InterPro" id="IPR036390">
    <property type="entry name" value="WH_DNA-bd_sf"/>
</dbReference>
<dbReference type="InterPro" id="IPR058163">
    <property type="entry name" value="LysR-type_TF_proteobact-type"/>
</dbReference>
<dbReference type="AlphaFoldDB" id="A0AAN1RTT3"/>
<dbReference type="FunFam" id="1.10.10.10:FF:000001">
    <property type="entry name" value="LysR family transcriptional regulator"/>
    <property type="match status" value="1"/>
</dbReference>
<dbReference type="Proteomes" id="UP000282741">
    <property type="component" value="Chromosome"/>
</dbReference>
<evidence type="ECO:0000259" key="5">
    <source>
        <dbReference type="PROSITE" id="PS50931"/>
    </source>
</evidence>
<sequence>MSIPRPDFLVSRQPDSLAGTFATSYAGVIAFIAVATEGNFAKAGDRLGIGRSAVSRAVQKLEDQLGTRLFVRTTRHTTLTVEGQRFLDQCQPGVERIIRALDDMRELRDGPPTGQLRVCSTVGFGRKIVAPLIHGFRASYPAISVELRLDDGPTDFTTDRVDLSFRNGRMEDSQVIAKKIIPMQMMLCASPGYAARHGVPASVDALAGHHGVNFMFASGRVYEWEFKIGGQLRKFTPSAMLTFNDADLVLQAVLDGHGIAQMAGYQVRDHLRAGRLVAFLPQYAPDDRGHYLCFMGRQHLPARMRLFIDYMTEQIRALEAENPRPGTRPGWMGAAASVCA</sequence>
<dbReference type="PROSITE" id="PS50931">
    <property type="entry name" value="HTH_LYSR"/>
    <property type="match status" value="1"/>
</dbReference>
<organism evidence="6 7">
    <name type="scientific">Bordetella hinzii</name>
    <dbReference type="NCBI Taxonomy" id="103855"/>
    <lineage>
        <taxon>Bacteria</taxon>
        <taxon>Pseudomonadati</taxon>
        <taxon>Pseudomonadota</taxon>
        <taxon>Betaproteobacteria</taxon>
        <taxon>Burkholderiales</taxon>
        <taxon>Alcaligenaceae</taxon>
        <taxon>Bordetella</taxon>
    </lineage>
</organism>
<evidence type="ECO:0000256" key="3">
    <source>
        <dbReference type="ARBA" id="ARBA00023125"/>
    </source>
</evidence>
<gene>
    <name evidence="6" type="ORF">CS347_04000</name>
</gene>